<accession>A0A6C0LHW6</accession>
<keyword evidence="1" id="KW-0812">Transmembrane</keyword>
<feature type="transmembrane region" description="Helical" evidence="1">
    <location>
        <begin position="21"/>
        <end position="40"/>
    </location>
</feature>
<evidence type="ECO:0000256" key="1">
    <source>
        <dbReference type="SAM" id="Phobius"/>
    </source>
</evidence>
<reference evidence="2" key="1">
    <citation type="journal article" date="2020" name="Nature">
        <title>Giant virus diversity and host interactions through global metagenomics.</title>
        <authorList>
            <person name="Schulz F."/>
            <person name="Roux S."/>
            <person name="Paez-Espino D."/>
            <person name="Jungbluth S."/>
            <person name="Walsh D.A."/>
            <person name="Denef V.J."/>
            <person name="McMahon K.D."/>
            <person name="Konstantinidis K.T."/>
            <person name="Eloe-Fadrosh E.A."/>
            <person name="Kyrpides N.C."/>
            <person name="Woyke T."/>
        </authorList>
    </citation>
    <scope>NUCLEOTIDE SEQUENCE</scope>
    <source>
        <strain evidence="2">GVMAG-M-3300027833-11</strain>
    </source>
</reference>
<sequence>MQHVLYEKSKGVSYCTTKAICISWMYFLSSFIGFLLIGIMTNDVTRCLLTGVVMHFWAHRSHVWAHSTWPWTWFHGWHHDPDHSKTNWGVFIETYTNVVGSGGLTLIPYNILLQLLTGVKLFDNYALFYFALLYSTFHMLNYHILDIKSHHDHHDDIGCNYGPDIMDVIFETKKDNEEYEDMNHATINNVGMLIPVILLYGSKLDPIVFVERLIKIVLKHLRTLL</sequence>
<evidence type="ECO:0000313" key="2">
    <source>
        <dbReference type="EMBL" id="QHU30133.1"/>
    </source>
</evidence>
<dbReference type="EMBL" id="MN740503">
    <property type="protein sequence ID" value="QHU30133.1"/>
    <property type="molecule type" value="Genomic_DNA"/>
</dbReference>
<feature type="transmembrane region" description="Helical" evidence="1">
    <location>
        <begin position="126"/>
        <end position="145"/>
    </location>
</feature>
<name>A0A6C0LHW6_9ZZZZ</name>
<organism evidence="2">
    <name type="scientific">viral metagenome</name>
    <dbReference type="NCBI Taxonomy" id="1070528"/>
    <lineage>
        <taxon>unclassified sequences</taxon>
        <taxon>metagenomes</taxon>
        <taxon>organismal metagenomes</taxon>
    </lineage>
</organism>
<proteinExistence type="predicted"/>
<dbReference type="AlphaFoldDB" id="A0A6C0LHW6"/>
<keyword evidence="1" id="KW-0472">Membrane</keyword>
<protein>
    <recommendedName>
        <fullName evidence="3">Fatty acid hydroxylase domain-containing protein</fullName>
    </recommendedName>
</protein>
<keyword evidence="1" id="KW-1133">Transmembrane helix</keyword>
<evidence type="ECO:0008006" key="3">
    <source>
        <dbReference type="Google" id="ProtNLM"/>
    </source>
</evidence>